<reference evidence="13 14" key="1">
    <citation type="submission" date="2024-07" db="EMBL/GenBank/DDBJ databases">
        <title>Marimonas sp.nov., isolated from tidal-flat sediment.</title>
        <authorList>
            <person name="Jayan J.N."/>
            <person name="Lee S.S."/>
        </authorList>
    </citation>
    <scope>NUCLEOTIDE SEQUENCE [LARGE SCALE GENOMIC DNA]</scope>
    <source>
        <strain evidence="13 14">MJW-29</strain>
    </source>
</reference>
<keyword evidence="7" id="KW-0418">Kinase</keyword>
<dbReference type="GO" id="GO:0005524">
    <property type="term" value="F:ATP binding"/>
    <property type="evidence" value="ECO:0007669"/>
    <property type="project" value="UniProtKB-KW"/>
</dbReference>
<evidence type="ECO:0000256" key="8">
    <source>
        <dbReference type="ARBA" id="ARBA00022840"/>
    </source>
</evidence>
<dbReference type="InterPro" id="IPR036890">
    <property type="entry name" value="HATPase_C_sf"/>
</dbReference>
<sequence length="374" mass="40678">MLRVNAVTEDQIDGNMAMAMLRQSPQCIKILDESGRLRFMSENGQDIMEIEDFDALCGQDWWDLWPEESRETLKNAVASARRGVTVSFDAPCPTAGGTLKHWRVRVSLVKGGELDGMIIAASEDVSDKVATEEARKALEIDNLALRRFTRFVAHDLRGPIRHHKLLAEIIAMSAAPDAADKDDVPVLADEIEKSAGALLDLLAGLERLHAAEDDEIESLEALSIDALCHRAAEMTGHTRLSLETECNDLMIRANAGQMLAVLANLFENAIKYGATDLGSTVRVTAEPADENRVRIVVSDNGAGFAPDRIEDVFQPMVRQSNSQGIAGSGLGLSLVERVIARHHGTVRRLGAREKALSGAIIEMVLPAAADDAER</sequence>
<evidence type="ECO:0000256" key="5">
    <source>
        <dbReference type="ARBA" id="ARBA00022692"/>
    </source>
</evidence>
<dbReference type="Gene3D" id="3.30.565.10">
    <property type="entry name" value="Histidine kinase-like ATPase, C-terminal domain"/>
    <property type="match status" value="1"/>
</dbReference>
<dbReference type="Gene3D" id="3.30.450.20">
    <property type="entry name" value="PAS domain"/>
    <property type="match status" value="1"/>
</dbReference>
<evidence type="ECO:0000313" key="14">
    <source>
        <dbReference type="Proteomes" id="UP001556098"/>
    </source>
</evidence>
<dbReference type="PANTHER" id="PTHR42878:SF7">
    <property type="entry name" value="SENSOR HISTIDINE KINASE GLRK"/>
    <property type="match status" value="1"/>
</dbReference>
<gene>
    <name evidence="13" type="ORF">AB2B41_04130</name>
</gene>
<keyword evidence="10" id="KW-0902">Two-component regulatory system</keyword>
<evidence type="ECO:0000313" key="13">
    <source>
        <dbReference type="EMBL" id="MEW9918776.1"/>
    </source>
</evidence>
<keyword evidence="9" id="KW-1133">Transmembrane helix</keyword>
<evidence type="ECO:0000256" key="11">
    <source>
        <dbReference type="ARBA" id="ARBA00023136"/>
    </source>
</evidence>
<evidence type="ECO:0000256" key="1">
    <source>
        <dbReference type="ARBA" id="ARBA00000085"/>
    </source>
</evidence>
<evidence type="ECO:0000256" key="4">
    <source>
        <dbReference type="ARBA" id="ARBA00022679"/>
    </source>
</evidence>
<dbReference type="InterPro" id="IPR000014">
    <property type="entry name" value="PAS"/>
</dbReference>
<dbReference type="SMART" id="SM00387">
    <property type="entry name" value="HATPase_c"/>
    <property type="match status" value="1"/>
</dbReference>
<dbReference type="PANTHER" id="PTHR42878">
    <property type="entry name" value="TWO-COMPONENT HISTIDINE KINASE"/>
    <property type="match status" value="1"/>
</dbReference>
<dbReference type="EC" id="2.7.13.3" evidence="3"/>
<dbReference type="PRINTS" id="PR00344">
    <property type="entry name" value="BCTRLSENSOR"/>
</dbReference>
<accession>A0ABV3RIR2</accession>
<evidence type="ECO:0000256" key="9">
    <source>
        <dbReference type="ARBA" id="ARBA00022989"/>
    </source>
</evidence>
<protein>
    <recommendedName>
        <fullName evidence="3">histidine kinase</fullName>
        <ecNumber evidence="3">2.7.13.3</ecNumber>
    </recommendedName>
</protein>
<dbReference type="SUPFAM" id="SSF47384">
    <property type="entry name" value="Homodimeric domain of signal transducing histidine kinase"/>
    <property type="match status" value="1"/>
</dbReference>
<dbReference type="InterPro" id="IPR004358">
    <property type="entry name" value="Sig_transdc_His_kin-like_C"/>
</dbReference>
<dbReference type="RefSeq" id="WP_367876475.1">
    <property type="nucleotide sequence ID" value="NZ_JBFNXX010000002.1"/>
</dbReference>
<comment type="subcellular location">
    <subcellularLocation>
        <location evidence="2">Membrane</location>
        <topology evidence="2">Multi-pass membrane protein</topology>
    </subcellularLocation>
</comment>
<dbReference type="CDD" id="cd00130">
    <property type="entry name" value="PAS"/>
    <property type="match status" value="1"/>
</dbReference>
<dbReference type="InterPro" id="IPR003594">
    <property type="entry name" value="HATPase_dom"/>
</dbReference>
<comment type="caution">
    <text evidence="13">The sequence shown here is derived from an EMBL/GenBank/DDBJ whole genome shotgun (WGS) entry which is preliminary data.</text>
</comment>
<dbReference type="CDD" id="cd00075">
    <property type="entry name" value="HATPase"/>
    <property type="match status" value="1"/>
</dbReference>
<dbReference type="SUPFAM" id="SSF55874">
    <property type="entry name" value="ATPase domain of HSP90 chaperone/DNA topoisomerase II/histidine kinase"/>
    <property type="match status" value="1"/>
</dbReference>
<dbReference type="Pfam" id="PF08448">
    <property type="entry name" value="PAS_4"/>
    <property type="match status" value="1"/>
</dbReference>
<proteinExistence type="predicted"/>
<dbReference type="PROSITE" id="PS50109">
    <property type="entry name" value="HIS_KIN"/>
    <property type="match status" value="1"/>
</dbReference>
<dbReference type="EMBL" id="JBFNXX010000002">
    <property type="protein sequence ID" value="MEW9918776.1"/>
    <property type="molecule type" value="Genomic_DNA"/>
</dbReference>
<evidence type="ECO:0000256" key="3">
    <source>
        <dbReference type="ARBA" id="ARBA00012438"/>
    </source>
</evidence>
<dbReference type="InterPro" id="IPR035965">
    <property type="entry name" value="PAS-like_dom_sf"/>
</dbReference>
<dbReference type="Pfam" id="PF02518">
    <property type="entry name" value="HATPase_c"/>
    <property type="match status" value="1"/>
</dbReference>
<feature type="domain" description="Histidine kinase" evidence="12">
    <location>
        <begin position="151"/>
        <end position="369"/>
    </location>
</feature>
<evidence type="ECO:0000256" key="2">
    <source>
        <dbReference type="ARBA" id="ARBA00004141"/>
    </source>
</evidence>
<dbReference type="SUPFAM" id="SSF55785">
    <property type="entry name" value="PYP-like sensor domain (PAS domain)"/>
    <property type="match status" value="1"/>
</dbReference>
<evidence type="ECO:0000256" key="7">
    <source>
        <dbReference type="ARBA" id="ARBA00022777"/>
    </source>
</evidence>
<dbReference type="Proteomes" id="UP001556098">
    <property type="component" value="Unassembled WGS sequence"/>
</dbReference>
<keyword evidence="14" id="KW-1185">Reference proteome</keyword>
<keyword evidence="4" id="KW-0808">Transferase</keyword>
<organism evidence="13 14">
    <name type="scientific">Sulfitobacter sediminis</name>
    <dbReference type="NCBI Taxonomy" id="3234186"/>
    <lineage>
        <taxon>Bacteria</taxon>
        <taxon>Pseudomonadati</taxon>
        <taxon>Pseudomonadota</taxon>
        <taxon>Alphaproteobacteria</taxon>
        <taxon>Rhodobacterales</taxon>
        <taxon>Roseobacteraceae</taxon>
        <taxon>Sulfitobacter</taxon>
    </lineage>
</organism>
<name>A0ABV3RIR2_9RHOB</name>
<evidence type="ECO:0000256" key="10">
    <source>
        <dbReference type="ARBA" id="ARBA00023012"/>
    </source>
</evidence>
<evidence type="ECO:0000256" key="6">
    <source>
        <dbReference type="ARBA" id="ARBA00022741"/>
    </source>
</evidence>
<keyword evidence="6" id="KW-0547">Nucleotide-binding</keyword>
<keyword evidence="11" id="KW-0472">Membrane</keyword>
<comment type="catalytic activity">
    <reaction evidence="1">
        <text>ATP + protein L-histidine = ADP + protein N-phospho-L-histidine.</text>
        <dbReference type="EC" id="2.7.13.3"/>
    </reaction>
</comment>
<dbReference type="InterPro" id="IPR036097">
    <property type="entry name" value="HisK_dim/P_sf"/>
</dbReference>
<dbReference type="InterPro" id="IPR005467">
    <property type="entry name" value="His_kinase_dom"/>
</dbReference>
<keyword evidence="8 13" id="KW-0067">ATP-binding</keyword>
<keyword evidence="5" id="KW-0812">Transmembrane</keyword>
<dbReference type="InterPro" id="IPR013656">
    <property type="entry name" value="PAS_4"/>
</dbReference>
<dbReference type="InterPro" id="IPR050351">
    <property type="entry name" value="BphY/WalK/GraS-like"/>
</dbReference>
<evidence type="ECO:0000259" key="12">
    <source>
        <dbReference type="PROSITE" id="PS50109"/>
    </source>
</evidence>